<dbReference type="EMBL" id="JACHGN010000020">
    <property type="protein sequence ID" value="MBB5137864.1"/>
    <property type="molecule type" value="Genomic_DNA"/>
</dbReference>
<evidence type="ECO:0000256" key="1">
    <source>
        <dbReference type="ARBA" id="ARBA00005964"/>
    </source>
</evidence>
<dbReference type="InterPro" id="IPR029058">
    <property type="entry name" value="AB_hydrolase_fold"/>
</dbReference>
<gene>
    <name evidence="6" type="ORF">HNP84_007617</name>
</gene>
<dbReference type="InterPro" id="IPR019826">
    <property type="entry name" value="Carboxylesterase_B_AS"/>
</dbReference>
<proteinExistence type="inferred from homology"/>
<dbReference type="PANTHER" id="PTHR11559">
    <property type="entry name" value="CARBOXYLESTERASE"/>
    <property type="match status" value="1"/>
</dbReference>
<keyword evidence="2 3" id="KW-0378">Hydrolase</keyword>
<protein>
    <recommendedName>
        <fullName evidence="3">Carboxylic ester hydrolase</fullName>
        <ecNumber evidence="3">3.1.1.-</ecNumber>
    </recommendedName>
</protein>
<comment type="caution">
    <text evidence="6">The sequence shown here is derived from an EMBL/GenBank/DDBJ whole genome shotgun (WGS) entry which is preliminary data.</text>
</comment>
<evidence type="ECO:0000313" key="7">
    <source>
        <dbReference type="Proteomes" id="UP000578449"/>
    </source>
</evidence>
<dbReference type="Gene3D" id="3.40.50.1820">
    <property type="entry name" value="alpha/beta hydrolase"/>
    <property type="match status" value="1"/>
</dbReference>
<name>A0A840P909_9ACTN</name>
<dbReference type="InterPro" id="IPR019819">
    <property type="entry name" value="Carboxylesterase_B_CS"/>
</dbReference>
<organism evidence="6 7">
    <name type="scientific">Thermocatellispora tengchongensis</name>
    <dbReference type="NCBI Taxonomy" id="1073253"/>
    <lineage>
        <taxon>Bacteria</taxon>
        <taxon>Bacillati</taxon>
        <taxon>Actinomycetota</taxon>
        <taxon>Actinomycetes</taxon>
        <taxon>Streptosporangiales</taxon>
        <taxon>Streptosporangiaceae</taxon>
        <taxon>Thermocatellispora</taxon>
    </lineage>
</organism>
<dbReference type="InterPro" id="IPR050309">
    <property type="entry name" value="Type-B_Carboxylest/Lipase"/>
</dbReference>
<keyword evidence="7" id="KW-1185">Reference proteome</keyword>
<dbReference type="EC" id="3.1.1.-" evidence="3"/>
<evidence type="ECO:0000256" key="2">
    <source>
        <dbReference type="ARBA" id="ARBA00022801"/>
    </source>
</evidence>
<dbReference type="PROSITE" id="PS00941">
    <property type="entry name" value="CARBOXYLESTERASE_B_2"/>
    <property type="match status" value="1"/>
</dbReference>
<dbReference type="GO" id="GO:0016787">
    <property type="term" value="F:hydrolase activity"/>
    <property type="evidence" value="ECO:0007669"/>
    <property type="project" value="UniProtKB-KW"/>
</dbReference>
<evidence type="ECO:0000256" key="3">
    <source>
        <dbReference type="RuleBase" id="RU361235"/>
    </source>
</evidence>
<dbReference type="Proteomes" id="UP000578449">
    <property type="component" value="Unassembled WGS sequence"/>
</dbReference>
<evidence type="ECO:0000259" key="5">
    <source>
        <dbReference type="Pfam" id="PF00135"/>
    </source>
</evidence>
<comment type="similarity">
    <text evidence="1 3">Belongs to the type-B carboxylesterase/lipase family.</text>
</comment>
<accession>A0A840P909</accession>
<evidence type="ECO:0000313" key="6">
    <source>
        <dbReference type="EMBL" id="MBB5137864.1"/>
    </source>
</evidence>
<reference evidence="6 7" key="1">
    <citation type="submission" date="2020-08" db="EMBL/GenBank/DDBJ databases">
        <title>Genomic Encyclopedia of Type Strains, Phase IV (KMG-IV): sequencing the most valuable type-strain genomes for metagenomic binning, comparative biology and taxonomic classification.</title>
        <authorList>
            <person name="Goeker M."/>
        </authorList>
    </citation>
    <scope>NUCLEOTIDE SEQUENCE [LARGE SCALE GENOMIC DNA]</scope>
    <source>
        <strain evidence="6 7">DSM 45615</strain>
    </source>
</reference>
<evidence type="ECO:0000256" key="4">
    <source>
        <dbReference type="SAM" id="MobiDB-lite"/>
    </source>
</evidence>
<sequence>MTTRTEVRTAHGRLGGTLSGDRAVRAFKGIPYAAPPVGPLRWRPPRPAPRWDGVRPATAYGPVAPQPAIPATSLYFAGDQSQSEDCLYLNVWGPADPAERRPVIVWFHIGAFLFGSGSAGAGPVSDYDGEALARAGAVVVTVNHRLGRLGFLAHPWLTAESPDGASGNYGLLDQIAALRWVQENIEVFGGDPTRVTVAGVSAGAASISALMTSPLARGLFHRAIAGSGGLFGPVAESCGINDLIQDLPAAERSGVRLGDLLGVRSPEELRALSPQRLASVHPQAERPFRMDFLPVPVGRGDFDTAWPIIDGHAVPPDVRLLGPVRRDRGSQRRRPPPVDPLRPRTAQRAALRRARGAGGGAAPRPSGPARRVLHPPPGELIAALLAAAVRWGGGGR</sequence>
<dbReference type="PROSITE" id="PS00122">
    <property type="entry name" value="CARBOXYLESTERASE_B_1"/>
    <property type="match status" value="1"/>
</dbReference>
<dbReference type="Pfam" id="PF00135">
    <property type="entry name" value="COesterase"/>
    <property type="match status" value="1"/>
</dbReference>
<dbReference type="SUPFAM" id="SSF53474">
    <property type="entry name" value="alpha/beta-Hydrolases"/>
    <property type="match status" value="1"/>
</dbReference>
<feature type="domain" description="Carboxylesterase type B" evidence="5">
    <location>
        <begin position="5"/>
        <end position="238"/>
    </location>
</feature>
<dbReference type="RefSeq" id="WP_221337247.1">
    <property type="nucleotide sequence ID" value="NZ_BAABIX010000002.1"/>
</dbReference>
<dbReference type="AlphaFoldDB" id="A0A840P909"/>
<dbReference type="InterPro" id="IPR002018">
    <property type="entry name" value="CarbesteraseB"/>
</dbReference>
<feature type="region of interest" description="Disordered" evidence="4">
    <location>
        <begin position="319"/>
        <end position="375"/>
    </location>
</feature>